<dbReference type="InterPro" id="IPR036291">
    <property type="entry name" value="NAD(P)-bd_dom_sf"/>
</dbReference>
<dbReference type="PANTHER" id="PTHR24320:SF148">
    <property type="entry name" value="NAD(P)-BINDING ROSSMANN-FOLD SUPERFAMILY PROTEIN"/>
    <property type="match status" value="1"/>
</dbReference>
<dbReference type="Gene3D" id="3.40.50.720">
    <property type="entry name" value="NAD(P)-binding Rossmann-like Domain"/>
    <property type="match status" value="1"/>
</dbReference>
<accession>T0H793</accession>
<dbReference type="Pfam" id="PF00106">
    <property type="entry name" value="adh_short"/>
    <property type="match status" value="1"/>
</dbReference>
<dbReference type="GO" id="GO:0016491">
    <property type="term" value="F:oxidoreductase activity"/>
    <property type="evidence" value="ECO:0007669"/>
    <property type="project" value="UniProtKB-KW"/>
</dbReference>
<comment type="similarity">
    <text evidence="1">Belongs to the short-chain dehydrogenases/reductases (SDR) family.</text>
</comment>
<dbReference type="InterPro" id="IPR002347">
    <property type="entry name" value="SDR_fam"/>
</dbReference>
<reference evidence="3 4" key="1">
    <citation type="journal article" date="2013" name="Genome Announc.">
        <title>Draft Genome Sequence of Sphingobium quisquiliarum Strain P25T, a Novel Hexachlorocyclohexane (HCH)-Degrading Bacterium Isolated from an HCH Dumpsite.</title>
        <authorList>
            <person name="Kumar Singh A."/>
            <person name="Sangwan N."/>
            <person name="Sharma A."/>
            <person name="Gupta V."/>
            <person name="Khurana J.P."/>
            <person name="Lal R."/>
        </authorList>
    </citation>
    <scope>NUCLEOTIDE SEQUENCE [LARGE SCALE GENOMIC DNA]</scope>
    <source>
        <strain evidence="3 4">P25</strain>
    </source>
</reference>
<evidence type="ECO:0000256" key="1">
    <source>
        <dbReference type="ARBA" id="ARBA00006484"/>
    </source>
</evidence>
<dbReference type="SUPFAM" id="SSF51735">
    <property type="entry name" value="NAD(P)-binding Rossmann-fold domains"/>
    <property type="match status" value="1"/>
</dbReference>
<protein>
    <recommendedName>
        <fullName evidence="5">Short-chain dehydrogenase</fullName>
    </recommendedName>
</protein>
<organism evidence="3 4">
    <name type="scientific">Sphingobium quisquiliarum P25</name>
    <dbReference type="NCBI Taxonomy" id="1329909"/>
    <lineage>
        <taxon>Bacteria</taxon>
        <taxon>Pseudomonadati</taxon>
        <taxon>Pseudomonadota</taxon>
        <taxon>Alphaproteobacteria</taxon>
        <taxon>Sphingomonadales</taxon>
        <taxon>Sphingomonadaceae</taxon>
        <taxon>Sphingobium</taxon>
    </lineage>
</organism>
<proteinExistence type="inferred from homology"/>
<gene>
    <name evidence="3" type="ORF">L288_07090</name>
</gene>
<comment type="caution">
    <text evidence="3">The sequence shown here is derived from an EMBL/GenBank/DDBJ whole genome shotgun (WGS) entry which is preliminary data.</text>
</comment>
<keyword evidence="2" id="KW-0560">Oxidoreductase</keyword>
<keyword evidence="4" id="KW-1185">Reference proteome</keyword>
<dbReference type="AlphaFoldDB" id="T0H793"/>
<dbReference type="PRINTS" id="PR00081">
    <property type="entry name" value="GDHRDH"/>
</dbReference>
<dbReference type="PANTHER" id="PTHR24320">
    <property type="entry name" value="RETINOL DEHYDROGENASE"/>
    <property type="match status" value="1"/>
</dbReference>
<evidence type="ECO:0000313" key="4">
    <source>
        <dbReference type="Proteomes" id="UP000015525"/>
    </source>
</evidence>
<evidence type="ECO:0000256" key="2">
    <source>
        <dbReference type="ARBA" id="ARBA00023002"/>
    </source>
</evidence>
<dbReference type="PATRIC" id="fig|1329909.3.peg.1368"/>
<evidence type="ECO:0000313" key="3">
    <source>
        <dbReference type="EMBL" id="EQB08872.1"/>
    </source>
</evidence>
<sequence>MVGEELNMDFRFDGQTTAAEIVRGMDLGGKTFVVTGSSSGLGVETARVLAEAGATVVMVGRDPARNEQAAEQIRAELPEADLATFIADFADLASVRCVADEILAAFPKIDCLINNAGFVGGPLVLTEEGVEAHFAINHLAPFLFTNLLLPALKAAAPSRIVLVSSNAHRAPTFDLDDVNFERRPYDHWSAYAQSKRASLLHAVALAKRLEGTGVTAYVLHPGVIHTNVFRHMPSEEAEAAIEAAKQYGTVVKNVEQGAATQIWAAVAPELADKSGVYLEDCQIAPHIASNVPSSSGVVEEALDPAMAERLWEASEAMINRSFAPAL</sequence>
<dbReference type="CDD" id="cd05327">
    <property type="entry name" value="retinol-DH_like_SDR_c_like"/>
    <property type="match status" value="1"/>
</dbReference>
<dbReference type="Proteomes" id="UP000015525">
    <property type="component" value="Unassembled WGS sequence"/>
</dbReference>
<dbReference type="EMBL" id="ATHO01000061">
    <property type="protein sequence ID" value="EQB08872.1"/>
    <property type="molecule type" value="Genomic_DNA"/>
</dbReference>
<evidence type="ECO:0008006" key="5">
    <source>
        <dbReference type="Google" id="ProtNLM"/>
    </source>
</evidence>
<name>T0H793_9SPHN</name>